<dbReference type="PANTHER" id="PTHR42993">
    <property type="entry name" value="MAOC-LIKE DEHYDRATASE DOMAIN-CONTAINING PROTEIN"/>
    <property type="match status" value="1"/>
</dbReference>
<dbReference type="PANTHER" id="PTHR42993:SF1">
    <property type="entry name" value="MAOC-LIKE DEHYDRATASE DOMAIN-CONTAINING PROTEIN"/>
    <property type="match status" value="1"/>
</dbReference>
<dbReference type="EMBL" id="CP002606">
    <property type="protein sequence ID" value="AEA33461.1"/>
    <property type="molecule type" value="Genomic_DNA"/>
</dbReference>
<dbReference type="eggNOG" id="COG2030">
    <property type="taxonomic scope" value="Bacteria"/>
</dbReference>
<dbReference type="STRING" id="760142.Hipma_0489"/>
<dbReference type="InterPro" id="IPR039375">
    <property type="entry name" value="NodN-like"/>
</dbReference>
<reference evidence="3" key="2">
    <citation type="submission" date="2011-03" db="EMBL/GenBank/DDBJ databases">
        <title>The complete genome of Hippea maritima DSM 10411.</title>
        <authorList>
            <consortium name="US DOE Joint Genome Institute (JGI-PGF)"/>
            <person name="Lucas S."/>
            <person name="Copeland A."/>
            <person name="Lapidus A."/>
            <person name="Bruce D."/>
            <person name="Goodwin L."/>
            <person name="Pitluck S."/>
            <person name="Peters L."/>
            <person name="Kyrpides N."/>
            <person name="Mavromatis K."/>
            <person name="Pagani I."/>
            <person name="Ivanova N."/>
            <person name="Mikhailova N."/>
            <person name="Lu M."/>
            <person name="Detter J.C."/>
            <person name="Tapia R."/>
            <person name="Han C."/>
            <person name="Land M."/>
            <person name="Hauser L."/>
            <person name="Markowitz V."/>
            <person name="Cheng J.-F."/>
            <person name="Hugenholtz P."/>
            <person name="Woyke T."/>
            <person name="Wu D."/>
            <person name="Spring S."/>
            <person name="Schroeder M."/>
            <person name="Brambilla E."/>
            <person name="Klenk H.-P."/>
            <person name="Eisen J.A."/>
        </authorList>
    </citation>
    <scope>NUCLEOTIDE SEQUENCE [LARGE SCALE GENOMIC DNA]</scope>
    <source>
        <strain evidence="3">ATCC 700847 / DSM 10411 / MH2</strain>
    </source>
</reference>
<dbReference type="HOGENOM" id="CLU_108911_0_0_7"/>
<evidence type="ECO:0000313" key="3">
    <source>
        <dbReference type="Proteomes" id="UP000008139"/>
    </source>
</evidence>
<gene>
    <name evidence="2" type="ordered locus">Hipma_0489</name>
</gene>
<protein>
    <submittedName>
        <fullName evidence="2">Enoyl-CoA hydratase</fullName>
        <ecNumber evidence="2">4.2.1.17</ecNumber>
    </submittedName>
</protein>
<dbReference type="RefSeq" id="WP_013681502.1">
    <property type="nucleotide sequence ID" value="NC_015318.1"/>
</dbReference>
<keyword evidence="3" id="KW-1185">Reference proteome</keyword>
<dbReference type="GO" id="GO:0004300">
    <property type="term" value="F:enoyl-CoA hydratase activity"/>
    <property type="evidence" value="ECO:0007669"/>
    <property type="project" value="UniProtKB-EC"/>
</dbReference>
<organism evidence="2 3">
    <name type="scientific">Hippea maritima (strain ATCC 700847 / DSM 10411 / MH2)</name>
    <dbReference type="NCBI Taxonomy" id="760142"/>
    <lineage>
        <taxon>Bacteria</taxon>
        <taxon>Pseudomonadati</taxon>
        <taxon>Campylobacterota</taxon>
        <taxon>Desulfurellia</taxon>
        <taxon>Desulfurellales</taxon>
        <taxon>Hippeaceae</taxon>
        <taxon>Hippea</taxon>
    </lineage>
</organism>
<feature type="domain" description="MaoC-like" evidence="1">
    <location>
        <begin position="16"/>
        <end position="129"/>
    </location>
</feature>
<dbReference type="SUPFAM" id="SSF54637">
    <property type="entry name" value="Thioesterase/thiol ester dehydrase-isomerase"/>
    <property type="match status" value="1"/>
</dbReference>
<accession>F2LUD5</accession>
<dbReference type="Pfam" id="PF01575">
    <property type="entry name" value="MaoC_dehydratas"/>
    <property type="match status" value="1"/>
</dbReference>
<dbReference type="OrthoDB" id="9801735at2"/>
<reference evidence="2 3" key="1">
    <citation type="journal article" date="2011" name="Stand. Genomic Sci.">
        <title>Complete genome sequence of the thermophilic sulfur-reducer Hippea maritima type strain (MH(2)).</title>
        <authorList>
            <person name="Huntemann M."/>
            <person name="Lu M."/>
            <person name="Nolan M."/>
            <person name="Lapidus A."/>
            <person name="Lucas S."/>
            <person name="Hammon N."/>
            <person name="Deshpande S."/>
            <person name="Cheng J.F."/>
            <person name="Tapia R."/>
            <person name="Han C."/>
            <person name="Goodwin L."/>
            <person name="Pitluck S."/>
            <person name="Liolios K."/>
            <person name="Pagani I."/>
            <person name="Ivanova N."/>
            <person name="Ovchinikova G."/>
            <person name="Pati A."/>
            <person name="Chen A."/>
            <person name="Palaniappan K."/>
            <person name="Land M."/>
            <person name="Hauser L."/>
            <person name="Jeffries C.D."/>
            <person name="Detter J.C."/>
            <person name="Brambilla E.M."/>
            <person name="Rohde M."/>
            <person name="Spring S."/>
            <person name="Goker M."/>
            <person name="Woyke T."/>
            <person name="Bristow J."/>
            <person name="Eisen J.A."/>
            <person name="Markowitz V."/>
            <person name="Hugenholtz P."/>
            <person name="Kyrpides N.C."/>
            <person name="Klenk H.P."/>
            <person name="Mavromatis K."/>
        </authorList>
    </citation>
    <scope>NUCLEOTIDE SEQUENCE [LARGE SCALE GENOMIC DNA]</scope>
    <source>
        <strain evidence="3">ATCC 700847 / DSM 10411 / MH2</strain>
    </source>
</reference>
<proteinExistence type="predicted"/>
<name>F2LUD5_HIPMA</name>
<dbReference type="KEGG" id="hmr:Hipma_0489"/>
<evidence type="ECO:0000259" key="1">
    <source>
        <dbReference type="Pfam" id="PF01575"/>
    </source>
</evidence>
<dbReference type="InParanoid" id="F2LUD5"/>
<keyword evidence="2" id="KW-0456">Lyase</keyword>
<dbReference type="Proteomes" id="UP000008139">
    <property type="component" value="Chromosome"/>
</dbReference>
<dbReference type="CDD" id="cd03450">
    <property type="entry name" value="NodN"/>
    <property type="match status" value="1"/>
</dbReference>
<dbReference type="InterPro" id="IPR002539">
    <property type="entry name" value="MaoC-like_dom"/>
</dbReference>
<sequence length="157" mass="18438">MDKYDRLIQIYRDKLNKTIYTGEWVKITQDRIDNFAKVTGDKQWIHTDPEKAKILSPYKTTIAHGFLTLSMIPYLTKSNSKEYFQKNYPEMSLRINYGLNRVRFPSPVKVNSSIRAKMMPISVKRIDNGVEIIYKITVEIKDEEKPACVAEQIVRLY</sequence>
<evidence type="ECO:0000313" key="2">
    <source>
        <dbReference type="EMBL" id="AEA33461.1"/>
    </source>
</evidence>
<dbReference type="Gene3D" id="3.10.129.10">
    <property type="entry name" value="Hotdog Thioesterase"/>
    <property type="match status" value="1"/>
</dbReference>
<dbReference type="AlphaFoldDB" id="F2LUD5"/>
<dbReference type="EC" id="4.2.1.17" evidence="2"/>
<dbReference type="InterPro" id="IPR029069">
    <property type="entry name" value="HotDog_dom_sf"/>
</dbReference>